<evidence type="ECO:0008006" key="3">
    <source>
        <dbReference type="Google" id="ProtNLM"/>
    </source>
</evidence>
<accession>A0A5E6MLD0</accession>
<name>A0A5E6MLD0_PSEFL</name>
<evidence type="ECO:0000313" key="2">
    <source>
        <dbReference type="EMBL" id="VVM13049.1"/>
    </source>
</evidence>
<dbReference type="EMBL" id="LR700641">
    <property type="protein sequence ID" value="VVM13049.1"/>
    <property type="molecule type" value="Genomic_DNA"/>
</dbReference>
<dbReference type="CDD" id="cd20495">
    <property type="entry name" value="C58_PaToxP-like"/>
    <property type="match status" value="1"/>
</dbReference>
<proteinExistence type="predicted"/>
<organism evidence="2">
    <name type="scientific">Pseudomonas fluorescens</name>
    <dbReference type="NCBI Taxonomy" id="294"/>
    <lineage>
        <taxon>Bacteria</taxon>
        <taxon>Pseudomonadati</taxon>
        <taxon>Pseudomonadota</taxon>
        <taxon>Gammaproteobacteria</taxon>
        <taxon>Pseudomonadales</taxon>
        <taxon>Pseudomonadaceae</taxon>
        <taxon>Pseudomonas</taxon>
    </lineage>
</organism>
<gene>
    <name evidence="2" type="ORF">PS683_01343</name>
</gene>
<protein>
    <recommendedName>
        <fullName evidence="3">Peptidase C58 YopT-type domain-containing protein</fullName>
    </recommendedName>
</protein>
<feature type="region of interest" description="Disordered" evidence="1">
    <location>
        <begin position="637"/>
        <end position="657"/>
    </location>
</feature>
<sequence length="1202" mass="129198">MLNHVSSTPPQPTPMVPALLPRDPTPAGSTVSIHTERAPALPLTRTPTVPVTLGHRGLKAALGDRQNWQTLAQKLKEIVSRPGITDAAPAILKALSSTPMDLHPEASYPIDNGTAVTLRHFIEAHGLRVPSNLFELTALGDAATVRALPHPFGNFGGALSWPIPLDEDAQSGLLRRAARLVREHDDAPHSGQPEGVLDFLRRDLPLTGETLSDPAKTLETLVTSSRGQALGTQLQTDFNAICTGWSASDYALAAIHLSLDPASIKASPRNTVAGFDLGQPQHWGKPASAVLQGLAAHLVATGKASAEMAHVGAYLLLMRRAPEFLIKDIPPSVTYGSPAWVSLSIAAATQEARSPGTVANMTFAQVMLNAEATALANPQATALAQTSALLDWGVAHGVLARKPDSAYTHAEVEQTRATFNQQQTDCKEASASLDKDIPTRKAIALEKLKERFGDLGALFEEKLISSEGGGGTGQQTKLTGKHSLLDIAMMDLDDPAPFYSADSRIPLAALNANPRFGVRQVFDQQFDAAIQDRKTATSVSIKHLIAQLPLEDRNNLEYGEISFYQDTSHTLGRDFTSKYPDPNSQDLLVKTTRAGVTTAYEISLARGEIKSIPLHRVELSSTREANKVYETKLFTPAGSEPHHRRETTPLGALPPASFRSDRSHNIADAYIKHLDFDNPNVKSYARGQTTRDEQAARALPVEQFFLNLVPFRSAIVNFQKGNYGEGALDLSLDIFGFLTAGASTAGKLIKLGGSALSTGGKVLRATRLIGAAAIGTLNPLAGVGDAAVGTVGALGRGGRYLLSKGTEAVNLLKGASGNYNLLKAASNDNVVVATGMLNVAPRAVEGAAVLKNGQWYAFDVDRMCAYGGPLRGFTPATVATKGQINQSFIDWLYRRLAGDEVPTTASPTVLGQYVPKAFEAALETARRPNNLKDFEFGYAHGHPEKVPGYSSSMNMLELQTLASQRFLGPEDVGTLAKQIERQKVKLTQDGFMLFQRDIQAAGGTVTPMPQELYLSQVRLASEGECAGIANTLALALRSGDENTYLGNMFKAAAASQAPGAKQFIDNLHDFHQAVNGFETFHMGKPVRQIPYQEIAAELSHAAPPKTLRIATRDHALLAGVMTRDNKPVWFYFDPNFGLAKFDSADAMKNGLERTLNRGTSPFQHRALGEHPASPEYRVSDFDASDVSTYHLPAVRRMASVPL</sequence>
<dbReference type="AlphaFoldDB" id="A0A5E6MLD0"/>
<feature type="region of interest" description="Disordered" evidence="1">
    <location>
        <begin position="1"/>
        <end position="31"/>
    </location>
</feature>
<evidence type="ECO:0000256" key="1">
    <source>
        <dbReference type="SAM" id="MobiDB-lite"/>
    </source>
</evidence>
<reference evidence="2" key="1">
    <citation type="submission" date="2019-09" db="EMBL/GenBank/DDBJ databases">
        <authorList>
            <person name="Chandra G."/>
            <person name="Truman W A."/>
        </authorList>
    </citation>
    <scope>NUCLEOTIDE SEQUENCE</scope>
    <source>
        <strain evidence="2">PS683</strain>
    </source>
</reference>